<comment type="similarity">
    <text evidence="1">Belongs to the non-flavoprotein flavin reductase family.</text>
</comment>
<dbReference type="GO" id="GO:0010181">
    <property type="term" value="F:FMN binding"/>
    <property type="evidence" value="ECO:0007669"/>
    <property type="project" value="InterPro"/>
</dbReference>
<dbReference type="SMART" id="SM00903">
    <property type="entry name" value="Flavin_Reduct"/>
    <property type="match status" value="1"/>
</dbReference>
<dbReference type="EMBL" id="BKCN01000006">
    <property type="protein sequence ID" value="GER03776.1"/>
    <property type="molecule type" value="Genomic_DNA"/>
</dbReference>
<gene>
    <name evidence="5" type="primary">ntaB</name>
    <name evidence="5" type="ORF">JCM17846_14580</name>
</gene>
<feature type="region of interest" description="Disordered" evidence="3">
    <location>
        <begin position="1"/>
        <end position="20"/>
    </location>
</feature>
<dbReference type="Proteomes" id="UP000324996">
    <property type="component" value="Unassembled WGS sequence"/>
</dbReference>
<dbReference type="InterPro" id="IPR050268">
    <property type="entry name" value="NADH-dep_flavin_reductase"/>
</dbReference>
<dbReference type="PANTHER" id="PTHR30466">
    <property type="entry name" value="FLAVIN REDUCTASE"/>
    <property type="match status" value="1"/>
</dbReference>
<accession>A0A5A7N9X4</accession>
<evidence type="ECO:0000256" key="1">
    <source>
        <dbReference type="ARBA" id="ARBA00008898"/>
    </source>
</evidence>
<keyword evidence="6" id="KW-1185">Reference proteome</keyword>
<dbReference type="InterPro" id="IPR012349">
    <property type="entry name" value="Split_barrel_FMN-bd"/>
</dbReference>
<dbReference type="Gene3D" id="2.30.110.10">
    <property type="entry name" value="Electron Transport, Fmn-binding Protein, Chain A"/>
    <property type="match status" value="1"/>
</dbReference>
<feature type="compositionally biased region" description="Basic and acidic residues" evidence="3">
    <location>
        <begin position="1"/>
        <end position="15"/>
    </location>
</feature>
<organism evidence="5 6">
    <name type="scientific">Iodidimonas nitroreducens</name>
    <dbReference type="NCBI Taxonomy" id="1236968"/>
    <lineage>
        <taxon>Bacteria</taxon>
        <taxon>Pseudomonadati</taxon>
        <taxon>Pseudomonadota</taxon>
        <taxon>Alphaproteobacteria</taxon>
        <taxon>Iodidimonadales</taxon>
        <taxon>Iodidimonadaceae</taxon>
        <taxon>Iodidimonas</taxon>
    </lineage>
</organism>
<protein>
    <submittedName>
        <fullName evidence="5">Flavin reductase</fullName>
    </submittedName>
</protein>
<reference evidence="5 6" key="1">
    <citation type="submission" date="2019-09" db="EMBL/GenBank/DDBJ databases">
        <title>NBRP : Genome information of microbial organism related human and environment.</title>
        <authorList>
            <person name="Hattori M."/>
            <person name="Oshima K."/>
            <person name="Inaba H."/>
            <person name="Suda W."/>
            <person name="Sakamoto M."/>
            <person name="Iino T."/>
            <person name="Kitahara M."/>
            <person name="Oshida Y."/>
            <person name="Iida T."/>
            <person name="Kudo T."/>
            <person name="Itoh T."/>
            <person name="Ohkuma M."/>
        </authorList>
    </citation>
    <scope>NUCLEOTIDE SEQUENCE [LARGE SCALE GENOMIC DNA]</scope>
    <source>
        <strain evidence="5 6">Q-1</strain>
    </source>
</reference>
<dbReference type="SUPFAM" id="SSF50475">
    <property type="entry name" value="FMN-binding split barrel"/>
    <property type="match status" value="1"/>
</dbReference>
<evidence type="ECO:0000259" key="4">
    <source>
        <dbReference type="SMART" id="SM00903"/>
    </source>
</evidence>
<dbReference type="PANTHER" id="PTHR30466:SF11">
    <property type="entry name" value="FLAVIN-DEPENDENT MONOOXYGENASE, REDUCTASE SUBUNIT HSAB"/>
    <property type="match status" value="1"/>
</dbReference>
<name>A0A5A7N9X4_9PROT</name>
<evidence type="ECO:0000256" key="3">
    <source>
        <dbReference type="SAM" id="MobiDB-lite"/>
    </source>
</evidence>
<evidence type="ECO:0000313" key="6">
    <source>
        <dbReference type="Proteomes" id="UP000324996"/>
    </source>
</evidence>
<dbReference type="GO" id="GO:0042602">
    <property type="term" value="F:riboflavin reductase (NADPH) activity"/>
    <property type="evidence" value="ECO:0007669"/>
    <property type="project" value="TreeGrafter"/>
</dbReference>
<feature type="domain" description="Flavin reductase like" evidence="4">
    <location>
        <begin position="36"/>
        <end position="184"/>
    </location>
</feature>
<proteinExistence type="inferred from homology"/>
<dbReference type="RefSeq" id="WP_052371188.1">
    <property type="nucleotide sequence ID" value="NZ_BKCN01000006.1"/>
</dbReference>
<dbReference type="InterPro" id="IPR002563">
    <property type="entry name" value="Flavin_Rdtase-like_dom"/>
</dbReference>
<sequence>MTEQNNKPDEGHSRFAFDQSHGLPIDHDRRAFRAALGRFPTGVAVVTAQGAEGQPIGITINSFSSVSLEPPLVLWSVDHQASRAADFIRAEHFVVSVMAEDQGQLARQFAGPEDKRFQDGRFHHVEWHPLGEDIPIPEGAVAVFLCRKYADYPGGDHRIIVGQVEQVISRTANALLFHDGVLRPLA</sequence>
<dbReference type="AlphaFoldDB" id="A0A5A7N9X4"/>
<keyword evidence="2" id="KW-0560">Oxidoreductase</keyword>
<evidence type="ECO:0000313" key="5">
    <source>
        <dbReference type="EMBL" id="GER03776.1"/>
    </source>
</evidence>
<evidence type="ECO:0000256" key="2">
    <source>
        <dbReference type="ARBA" id="ARBA00023002"/>
    </source>
</evidence>
<comment type="caution">
    <text evidence="5">The sequence shown here is derived from an EMBL/GenBank/DDBJ whole genome shotgun (WGS) entry which is preliminary data.</text>
</comment>
<dbReference type="Pfam" id="PF01613">
    <property type="entry name" value="Flavin_Reduct"/>
    <property type="match status" value="1"/>
</dbReference>